<sequence length="96" mass="10731">MGGLGQKEKRNLYTSFYASSRVWIEAFRPVLLTHFISIAYKASPGPAIPALTTSISFFVRSSCLMSWSQESKGTMFANLSKNSIRAGWRKPQRQPG</sequence>
<dbReference type="EMBL" id="NDHI03003372">
    <property type="protein sequence ID" value="PNJ77023.1"/>
    <property type="molecule type" value="Genomic_DNA"/>
</dbReference>
<evidence type="ECO:0000313" key="1">
    <source>
        <dbReference type="EMBL" id="PNJ77023.1"/>
    </source>
</evidence>
<reference evidence="1" key="1">
    <citation type="submission" date="2017-12" db="EMBL/GenBank/DDBJ databases">
        <title>High-resolution comparative analysis of great ape genomes.</title>
        <authorList>
            <person name="Pollen A."/>
            <person name="Hastie A."/>
            <person name="Hormozdiari F."/>
            <person name="Dougherty M."/>
            <person name="Liu R."/>
            <person name="Chaisson M."/>
            <person name="Hoppe E."/>
            <person name="Hill C."/>
            <person name="Pang A."/>
            <person name="Hillier L."/>
            <person name="Baker C."/>
            <person name="Armstrong J."/>
            <person name="Shendure J."/>
            <person name="Paten B."/>
            <person name="Wilson R."/>
            <person name="Chao H."/>
            <person name="Schneider V."/>
            <person name="Ventura M."/>
            <person name="Kronenberg Z."/>
            <person name="Murali S."/>
            <person name="Gordon D."/>
            <person name="Cantsilieris S."/>
            <person name="Munson K."/>
            <person name="Nelson B."/>
            <person name="Raja A."/>
            <person name="Underwood J."/>
            <person name="Diekhans M."/>
            <person name="Fiddes I."/>
            <person name="Haussler D."/>
            <person name="Eichler E."/>
        </authorList>
    </citation>
    <scope>NUCLEOTIDE SEQUENCE [LARGE SCALE GENOMIC DNA]</scope>
    <source>
        <strain evidence="1">Susie</strain>
    </source>
</reference>
<dbReference type="AlphaFoldDB" id="A0A2J8X4S0"/>
<gene>
    <name evidence="1" type="ORF">CR201_G0005150</name>
</gene>
<comment type="caution">
    <text evidence="1">The sequence shown here is derived from an EMBL/GenBank/DDBJ whole genome shotgun (WGS) entry which is preliminary data.</text>
</comment>
<organism evidence="1">
    <name type="scientific">Pongo abelii</name>
    <name type="common">Sumatran orangutan</name>
    <name type="synonym">Pongo pygmaeus abelii</name>
    <dbReference type="NCBI Taxonomy" id="9601"/>
    <lineage>
        <taxon>Eukaryota</taxon>
        <taxon>Metazoa</taxon>
        <taxon>Chordata</taxon>
        <taxon>Craniata</taxon>
        <taxon>Vertebrata</taxon>
        <taxon>Euteleostomi</taxon>
        <taxon>Mammalia</taxon>
        <taxon>Eutheria</taxon>
        <taxon>Euarchontoglires</taxon>
        <taxon>Primates</taxon>
        <taxon>Haplorrhini</taxon>
        <taxon>Catarrhini</taxon>
        <taxon>Hominidae</taxon>
        <taxon>Pongo</taxon>
    </lineage>
</organism>
<name>A0A2J8X4S0_PONAB</name>
<accession>A0A2J8X4S0</accession>
<protein>
    <submittedName>
        <fullName evidence="1">Uncharacterized protein</fullName>
    </submittedName>
</protein>
<proteinExistence type="predicted"/>